<reference evidence="2 3" key="1">
    <citation type="submission" date="2019-12" db="EMBL/GenBank/DDBJ databases">
        <title>Genomic-based taxomic classification of the family Erythrobacteraceae.</title>
        <authorList>
            <person name="Xu L."/>
        </authorList>
    </citation>
    <scope>NUCLEOTIDE SEQUENCE [LARGE SCALE GENOMIC DNA]</scope>
    <source>
        <strain evidence="2 3">KCTC 52259</strain>
    </source>
</reference>
<name>A0A6L7GGG2_9SPHN</name>
<keyword evidence="3" id="KW-1185">Reference proteome</keyword>
<dbReference type="EMBL" id="WTYU01000002">
    <property type="protein sequence ID" value="MXP14997.1"/>
    <property type="molecule type" value="Genomic_DNA"/>
</dbReference>
<dbReference type="RefSeq" id="WP_160601585.1">
    <property type="nucleotide sequence ID" value="NZ_WTYU01000002.1"/>
</dbReference>
<feature type="compositionally biased region" description="Polar residues" evidence="1">
    <location>
        <begin position="59"/>
        <end position="74"/>
    </location>
</feature>
<gene>
    <name evidence="2" type="ORF">GRI44_09585</name>
</gene>
<protein>
    <submittedName>
        <fullName evidence="2">Uncharacterized protein</fullName>
    </submittedName>
</protein>
<evidence type="ECO:0000313" key="2">
    <source>
        <dbReference type="EMBL" id="MXP14997.1"/>
    </source>
</evidence>
<dbReference type="AlphaFoldDB" id="A0A6L7GGG2"/>
<proteinExistence type="predicted"/>
<organism evidence="2 3">
    <name type="scientific">Allopontixanthobacter confluentis</name>
    <dbReference type="NCBI Taxonomy" id="1849021"/>
    <lineage>
        <taxon>Bacteria</taxon>
        <taxon>Pseudomonadati</taxon>
        <taxon>Pseudomonadota</taxon>
        <taxon>Alphaproteobacteria</taxon>
        <taxon>Sphingomonadales</taxon>
        <taxon>Erythrobacteraceae</taxon>
        <taxon>Allopontixanthobacter</taxon>
    </lineage>
</organism>
<dbReference type="OrthoDB" id="9933095at2"/>
<feature type="region of interest" description="Disordered" evidence="1">
    <location>
        <begin position="47"/>
        <end position="120"/>
    </location>
</feature>
<accession>A0A6L7GGG2</accession>
<comment type="caution">
    <text evidence="2">The sequence shown here is derived from an EMBL/GenBank/DDBJ whole genome shotgun (WGS) entry which is preliminary data.</text>
</comment>
<dbReference type="Proteomes" id="UP000473531">
    <property type="component" value="Unassembled WGS sequence"/>
</dbReference>
<evidence type="ECO:0000256" key="1">
    <source>
        <dbReference type="SAM" id="MobiDB-lite"/>
    </source>
</evidence>
<sequence length="120" mass="12679">MLSQIFRSRWGALIIVMICAAGAAALIGTGENSGMLLDAADRLASQQGELNQPAAEVTDPNSVPDTHDPSSLTEFTPDDELVDDTSGIDPTPPEEQPFQPDVVAQSDDMVIVLDDDPTGQ</sequence>
<evidence type="ECO:0000313" key="3">
    <source>
        <dbReference type="Proteomes" id="UP000473531"/>
    </source>
</evidence>